<reference evidence="2 3" key="1">
    <citation type="journal article" date="2014" name="BMC Genomics">
        <title>Genome based analysis of type-I polyketide synthase and nonribosomal peptide synthetase gene clusters in seven strains of five representative Nocardia species.</title>
        <authorList>
            <person name="Komaki H."/>
            <person name="Ichikawa N."/>
            <person name="Hosoyama A."/>
            <person name="Takahashi-Nakaguchi A."/>
            <person name="Matsuzawa T."/>
            <person name="Suzuki K."/>
            <person name="Fujita N."/>
            <person name="Gonoi T."/>
        </authorList>
    </citation>
    <scope>NUCLEOTIDE SEQUENCE [LARGE SCALE GENOMIC DNA]</scope>
    <source>
        <strain evidence="2 3">NBRC 15531</strain>
    </source>
</reference>
<name>U5EI34_NOCAS</name>
<feature type="transmembrane region" description="Helical" evidence="1">
    <location>
        <begin position="42"/>
        <end position="60"/>
    </location>
</feature>
<keyword evidence="3" id="KW-1185">Reference proteome</keyword>
<dbReference type="OrthoDB" id="3535263at2"/>
<keyword evidence="1" id="KW-0472">Membrane</keyword>
<dbReference type="EMBL" id="BAFO02000032">
    <property type="protein sequence ID" value="GAD86041.1"/>
    <property type="molecule type" value="Genomic_DNA"/>
</dbReference>
<protein>
    <submittedName>
        <fullName evidence="2">Uncharacterized protein</fullName>
    </submittedName>
</protein>
<accession>U5EI34</accession>
<feature type="transmembrane region" description="Helical" evidence="1">
    <location>
        <begin position="96"/>
        <end position="118"/>
    </location>
</feature>
<comment type="caution">
    <text evidence="2">The sequence shown here is derived from an EMBL/GenBank/DDBJ whole genome shotgun (WGS) entry which is preliminary data.</text>
</comment>
<dbReference type="eggNOG" id="ENOG5033Z48">
    <property type="taxonomic scope" value="Bacteria"/>
</dbReference>
<feature type="transmembrane region" description="Helical" evidence="1">
    <location>
        <begin position="67"/>
        <end position="84"/>
    </location>
</feature>
<evidence type="ECO:0000313" key="2">
    <source>
        <dbReference type="EMBL" id="GAD86041.1"/>
    </source>
</evidence>
<organism evidence="2 3">
    <name type="scientific">Nocardia asteroides NBRC 15531</name>
    <dbReference type="NCBI Taxonomy" id="1110697"/>
    <lineage>
        <taxon>Bacteria</taxon>
        <taxon>Bacillati</taxon>
        <taxon>Actinomycetota</taxon>
        <taxon>Actinomycetes</taxon>
        <taxon>Mycobacteriales</taxon>
        <taxon>Nocardiaceae</taxon>
        <taxon>Nocardia</taxon>
    </lineage>
</organism>
<gene>
    <name evidence="2" type="ORF">NCAST_32_05280</name>
</gene>
<dbReference type="AlphaFoldDB" id="U5EI34"/>
<dbReference type="RefSeq" id="WP_019047184.1">
    <property type="nucleotide sequence ID" value="NZ_BAFO02000032.1"/>
</dbReference>
<dbReference type="Proteomes" id="UP000017048">
    <property type="component" value="Unassembled WGS sequence"/>
</dbReference>
<evidence type="ECO:0000313" key="3">
    <source>
        <dbReference type="Proteomes" id="UP000017048"/>
    </source>
</evidence>
<dbReference type="STRING" id="1824.SAMN05444423_102578"/>
<sequence>MKKLVTVLAAVLTVTVVVQFFLAAMGAFDSAPAEEAFAPHRALGNVILLLALVVALVAAVARMPARVAGTAGLVAALVLLQSVIKEVAGAVGDDSGALLFGVHGVNGMLIVGTVGALLRQAREQSAAPRPVS</sequence>
<dbReference type="GeneID" id="91517609"/>
<keyword evidence="1" id="KW-1133">Transmembrane helix</keyword>
<dbReference type="Pfam" id="PF19728">
    <property type="entry name" value="DUF6220"/>
    <property type="match status" value="1"/>
</dbReference>
<evidence type="ECO:0000256" key="1">
    <source>
        <dbReference type="SAM" id="Phobius"/>
    </source>
</evidence>
<dbReference type="InterPro" id="IPR046192">
    <property type="entry name" value="DUF6220"/>
</dbReference>
<proteinExistence type="predicted"/>
<keyword evidence="1" id="KW-0812">Transmembrane</keyword>